<name>A0A6N6MBU9_9FLAO</name>
<comment type="caution">
    <text evidence="2">The sequence shown here is derived from an EMBL/GenBank/DDBJ whole genome shotgun (WGS) entry which is preliminary data.</text>
</comment>
<keyword evidence="1" id="KW-0472">Membrane</keyword>
<sequence length="48" mass="5699">MSFLFLFICNFGCWLLVVGCWMLVVGCWLLVVGCWKLILYLYARKITY</sequence>
<gene>
    <name evidence="2" type="ORF">F6U93_11855</name>
</gene>
<dbReference type="EMBL" id="WAAT01000050">
    <property type="protein sequence ID" value="KAB1067110.1"/>
    <property type="molecule type" value="Genomic_DNA"/>
</dbReference>
<proteinExistence type="predicted"/>
<evidence type="ECO:0000313" key="3">
    <source>
        <dbReference type="Proteomes" id="UP000441333"/>
    </source>
</evidence>
<evidence type="ECO:0000256" key="1">
    <source>
        <dbReference type="SAM" id="Phobius"/>
    </source>
</evidence>
<keyword evidence="3" id="KW-1185">Reference proteome</keyword>
<dbReference type="AlphaFoldDB" id="A0A6N6MBU9"/>
<evidence type="ECO:0000313" key="2">
    <source>
        <dbReference type="EMBL" id="KAB1067110.1"/>
    </source>
</evidence>
<dbReference type="Proteomes" id="UP000441333">
    <property type="component" value="Unassembled WGS sequence"/>
</dbReference>
<protein>
    <submittedName>
        <fullName evidence="2">Intracellular growth attenuator family protein</fullName>
    </submittedName>
</protein>
<reference evidence="2 3" key="1">
    <citation type="submission" date="2019-09" db="EMBL/GenBank/DDBJ databases">
        <authorList>
            <person name="Cao W.R."/>
        </authorList>
    </citation>
    <scope>NUCLEOTIDE SEQUENCE [LARGE SCALE GENOMIC DNA]</scope>
    <source>
        <strain evidence="2 3">B1N29</strain>
    </source>
</reference>
<keyword evidence="1" id="KW-1133">Transmembrane helix</keyword>
<keyword evidence="1" id="KW-0812">Transmembrane</keyword>
<feature type="transmembrane region" description="Helical" evidence="1">
    <location>
        <begin position="14"/>
        <end position="42"/>
    </location>
</feature>
<accession>A0A6N6MBU9</accession>
<organism evidence="2 3">
    <name type="scientific">Pseudotamlana haliotis</name>
    <dbReference type="NCBI Taxonomy" id="2614804"/>
    <lineage>
        <taxon>Bacteria</taxon>
        <taxon>Pseudomonadati</taxon>
        <taxon>Bacteroidota</taxon>
        <taxon>Flavobacteriia</taxon>
        <taxon>Flavobacteriales</taxon>
        <taxon>Flavobacteriaceae</taxon>
        <taxon>Pseudotamlana</taxon>
    </lineage>
</organism>